<accession>A0A7K0C9N1</accession>
<gene>
    <name evidence="2" type="ORF">SRB5_02110</name>
</gene>
<dbReference type="InterPro" id="IPR004360">
    <property type="entry name" value="Glyas_Fos-R_dOase_dom"/>
</dbReference>
<feature type="domain" description="VOC" evidence="1">
    <location>
        <begin position="18"/>
        <end position="127"/>
    </location>
</feature>
<evidence type="ECO:0000313" key="3">
    <source>
        <dbReference type="Proteomes" id="UP000466345"/>
    </source>
</evidence>
<dbReference type="PROSITE" id="PS51819">
    <property type="entry name" value="VOC"/>
    <property type="match status" value="1"/>
</dbReference>
<reference evidence="2 3" key="1">
    <citation type="submission" date="2019-10" db="EMBL/GenBank/DDBJ databases">
        <title>Streptomyces smaragdinus sp. nov. and Streptomyces fabii sp. nov., isolated from the gut of fungus growing-termite Macrotermes natalensis.</title>
        <authorList>
            <person name="Schwitalla J."/>
            <person name="Benndorf R."/>
            <person name="Martin K."/>
            <person name="De Beer W."/>
            <person name="Kaster A.-K."/>
            <person name="Vollmers J."/>
            <person name="Poulsen M."/>
            <person name="Beemelmanns C."/>
        </authorList>
    </citation>
    <scope>NUCLEOTIDE SEQUENCE [LARGE SCALE GENOMIC DNA]</scope>
    <source>
        <strain evidence="2 3">RB5</strain>
    </source>
</reference>
<dbReference type="InterPro" id="IPR029068">
    <property type="entry name" value="Glyas_Bleomycin-R_OHBP_Dase"/>
</dbReference>
<dbReference type="InterPro" id="IPR037523">
    <property type="entry name" value="VOC_core"/>
</dbReference>
<name>A0A7K0C9N1_9ACTN</name>
<dbReference type="Gene3D" id="3.10.180.10">
    <property type="entry name" value="2,3-Dihydroxybiphenyl 1,2-Dioxygenase, domain 1"/>
    <property type="match status" value="1"/>
</dbReference>
<dbReference type="AlphaFoldDB" id="A0A7K0C9N1"/>
<organism evidence="2 3">
    <name type="scientific">Streptomyces smaragdinus</name>
    <dbReference type="NCBI Taxonomy" id="2585196"/>
    <lineage>
        <taxon>Bacteria</taxon>
        <taxon>Bacillati</taxon>
        <taxon>Actinomycetota</taxon>
        <taxon>Actinomycetes</taxon>
        <taxon>Kitasatosporales</taxon>
        <taxon>Streptomycetaceae</taxon>
        <taxon>Streptomyces</taxon>
    </lineage>
</organism>
<evidence type="ECO:0000259" key="1">
    <source>
        <dbReference type="PROSITE" id="PS51819"/>
    </source>
</evidence>
<dbReference type="EMBL" id="WEGJ01000001">
    <property type="protein sequence ID" value="MQY10106.1"/>
    <property type="molecule type" value="Genomic_DNA"/>
</dbReference>
<dbReference type="Pfam" id="PF00903">
    <property type="entry name" value="Glyoxalase"/>
    <property type="match status" value="1"/>
</dbReference>
<proteinExistence type="predicted"/>
<dbReference type="SUPFAM" id="SSF54593">
    <property type="entry name" value="Glyoxalase/Bleomycin resistance protein/Dihydroxybiphenyl dioxygenase"/>
    <property type="match status" value="1"/>
</dbReference>
<protein>
    <recommendedName>
        <fullName evidence="1">VOC domain-containing protein</fullName>
    </recommendedName>
</protein>
<keyword evidence="3" id="KW-1185">Reference proteome</keyword>
<evidence type="ECO:0000313" key="2">
    <source>
        <dbReference type="EMBL" id="MQY10106.1"/>
    </source>
</evidence>
<dbReference type="Proteomes" id="UP000466345">
    <property type="component" value="Unassembled WGS sequence"/>
</dbReference>
<comment type="caution">
    <text evidence="2">The sequence shown here is derived from an EMBL/GenBank/DDBJ whole genome shotgun (WGS) entry which is preliminary data.</text>
</comment>
<sequence>MNAAIHDEPGRVRIMSKGIQTIMYPVTDLEAAKAIYSGLAGVEPYADEPYYVGYKVAGQDFGLDPNGHKKGMTGPVPYWHVDDIKAALAAATAAGAETVADINDVGGGRLIAMLKDTDGNQFGLLQDA</sequence>